<sequence length="180" mass="18672">MVNTQQKRALGILSGHENTEGSLKALHSSGFPMDKISVVGRDLNPEAETPGNVEISNQVGDTKVDATQSAVSNTATISATGFTMLGLTSLALPGLGVVLAAGSFAAALAATVASTGVAAVAANNLVKALSQMGIPDAQASLYSDRLHQGNYLVMIEGSEEEIHQAESILRDYKVADWNVY</sequence>
<protein>
    <recommendedName>
        <fullName evidence="4">General stress protein 17M-like domain-containing protein</fullName>
    </recommendedName>
</protein>
<reference evidence="2 3" key="1">
    <citation type="submission" date="2022-04" db="EMBL/GenBank/DDBJ databases">
        <title>Positive selection, recombination, and allopatry shape intraspecific diversity of widespread and dominant cyanobacteria.</title>
        <authorList>
            <person name="Wei J."/>
            <person name="Shu W."/>
            <person name="Hu C."/>
        </authorList>
    </citation>
    <scope>NUCLEOTIDE SEQUENCE [LARGE SCALE GENOMIC DNA]</scope>
    <source>
        <strain evidence="2 3">AS-A4</strain>
    </source>
</reference>
<dbReference type="PANTHER" id="PTHR36109:SF2">
    <property type="entry name" value="MEMBRANE PROTEIN"/>
    <property type="match status" value="1"/>
</dbReference>
<organism evidence="2 3">
    <name type="scientific">Stenomitos frigidus AS-A4</name>
    <dbReference type="NCBI Taxonomy" id="2933935"/>
    <lineage>
        <taxon>Bacteria</taxon>
        <taxon>Bacillati</taxon>
        <taxon>Cyanobacteriota</taxon>
        <taxon>Cyanophyceae</taxon>
        <taxon>Leptolyngbyales</taxon>
        <taxon>Leptolyngbyaceae</taxon>
        <taxon>Stenomitos</taxon>
    </lineage>
</organism>
<keyword evidence="3" id="KW-1185">Reference proteome</keyword>
<keyword evidence="1" id="KW-0472">Membrane</keyword>
<dbReference type="Proteomes" id="UP001476950">
    <property type="component" value="Unassembled WGS sequence"/>
</dbReference>
<evidence type="ECO:0000313" key="2">
    <source>
        <dbReference type="EMBL" id="MEP1058911.1"/>
    </source>
</evidence>
<dbReference type="EMBL" id="JAMPLM010000007">
    <property type="protein sequence ID" value="MEP1058911.1"/>
    <property type="molecule type" value="Genomic_DNA"/>
</dbReference>
<dbReference type="InterPro" id="IPR052948">
    <property type="entry name" value="Low_temp-induced_all0457"/>
</dbReference>
<evidence type="ECO:0008006" key="4">
    <source>
        <dbReference type="Google" id="ProtNLM"/>
    </source>
</evidence>
<keyword evidence="1" id="KW-1133">Transmembrane helix</keyword>
<dbReference type="PANTHER" id="PTHR36109">
    <property type="entry name" value="MEMBRANE PROTEIN-RELATED"/>
    <property type="match status" value="1"/>
</dbReference>
<feature type="transmembrane region" description="Helical" evidence="1">
    <location>
        <begin position="94"/>
        <end position="122"/>
    </location>
</feature>
<proteinExistence type="predicted"/>
<evidence type="ECO:0000313" key="3">
    <source>
        <dbReference type="Proteomes" id="UP001476950"/>
    </source>
</evidence>
<accession>A0ABV0KI66</accession>
<gene>
    <name evidence="2" type="ORF">NDI38_10730</name>
</gene>
<dbReference type="RefSeq" id="WP_190448318.1">
    <property type="nucleotide sequence ID" value="NZ_JAMPLM010000007.1"/>
</dbReference>
<keyword evidence="1" id="KW-0812">Transmembrane</keyword>
<comment type="caution">
    <text evidence="2">The sequence shown here is derived from an EMBL/GenBank/DDBJ whole genome shotgun (WGS) entry which is preliminary data.</text>
</comment>
<name>A0ABV0KI66_9CYAN</name>
<evidence type="ECO:0000256" key="1">
    <source>
        <dbReference type="SAM" id="Phobius"/>
    </source>
</evidence>